<evidence type="ECO:0000313" key="5">
    <source>
        <dbReference type="RefSeq" id="XP_018006868.1"/>
    </source>
</evidence>
<dbReference type="OrthoDB" id="411646at2759"/>
<reference evidence="5" key="1">
    <citation type="submission" date="2025-08" db="UniProtKB">
        <authorList>
            <consortium name="RefSeq"/>
        </authorList>
    </citation>
    <scope>IDENTIFICATION</scope>
    <source>
        <tissue evidence="5">Whole organism</tissue>
    </source>
</reference>
<organism evidence="4 5">
    <name type="scientific">Hyalella azteca</name>
    <name type="common">Amphipod</name>
    <dbReference type="NCBI Taxonomy" id="294128"/>
    <lineage>
        <taxon>Eukaryota</taxon>
        <taxon>Metazoa</taxon>
        <taxon>Ecdysozoa</taxon>
        <taxon>Arthropoda</taxon>
        <taxon>Crustacea</taxon>
        <taxon>Multicrustacea</taxon>
        <taxon>Malacostraca</taxon>
        <taxon>Eumalacostraca</taxon>
        <taxon>Peracarida</taxon>
        <taxon>Amphipoda</taxon>
        <taxon>Senticaudata</taxon>
        <taxon>Talitrida</taxon>
        <taxon>Talitroidea</taxon>
        <taxon>Hyalellidae</taxon>
        <taxon>Hyalella</taxon>
    </lineage>
</organism>
<sequence length="146" mass="14844">MLGGAAVLGGGSRDSGISGSLDSIPVNSVDSNGRTALHMAAYGNSVAAARLLLAAGANTEAYDITGSGALQAAVASGRVHLVTLLLENEASVGHEDKYGNTALHYACLLAPSKSADTILSAILTKHKHSHRCCCHSNICVDIICLC</sequence>
<dbReference type="AlphaFoldDB" id="A0A8B7N016"/>
<dbReference type="PROSITE" id="PS50088">
    <property type="entry name" value="ANK_REPEAT"/>
    <property type="match status" value="2"/>
</dbReference>
<dbReference type="PANTHER" id="PTHR24124:SF14">
    <property type="entry name" value="CHROMOSOME UNDETERMINED SCAFFOLD_25, WHOLE GENOME SHOTGUN SEQUENCE"/>
    <property type="match status" value="1"/>
</dbReference>
<evidence type="ECO:0000313" key="4">
    <source>
        <dbReference type="Proteomes" id="UP000694843"/>
    </source>
</evidence>
<dbReference type="SUPFAM" id="SSF48403">
    <property type="entry name" value="Ankyrin repeat"/>
    <property type="match status" value="1"/>
</dbReference>
<feature type="repeat" description="ANK" evidence="3">
    <location>
        <begin position="65"/>
        <end position="97"/>
    </location>
</feature>
<dbReference type="GeneID" id="108664711"/>
<protein>
    <submittedName>
        <fullName evidence="5">26S proteasome non-ATPase regulatory subunit 10-like</fullName>
    </submittedName>
</protein>
<keyword evidence="1" id="KW-0677">Repeat</keyword>
<keyword evidence="2 3" id="KW-0040">ANK repeat</keyword>
<dbReference type="OMA" id="SHRCCCH"/>
<evidence type="ECO:0000256" key="3">
    <source>
        <dbReference type="PROSITE-ProRule" id="PRU00023"/>
    </source>
</evidence>
<keyword evidence="4" id="KW-1185">Reference proteome</keyword>
<feature type="repeat" description="ANK" evidence="3">
    <location>
        <begin position="32"/>
        <end position="64"/>
    </location>
</feature>
<dbReference type="RefSeq" id="XP_018006868.1">
    <property type="nucleotide sequence ID" value="XM_018151379.1"/>
</dbReference>
<dbReference type="Proteomes" id="UP000694843">
    <property type="component" value="Unplaced"/>
</dbReference>
<dbReference type="GO" id="GO:0005634">
    <property type="term" value="C:nucleus"/>
    <property type="evidence" value="ECO:0007669"/>
    <property type="project" value="TreeGrafter"/>
</dbReference>
<name>A0A8B7N016_HYAAZ</name>
<dbReference type="InterPro" id="IPR036770">
    <property type="entry name" value="Ankyrin_rpt-contain_sf"/>
</dbReference>
<dbReference type="Pfam" id="PF12796">
    <property type="entry name" value="Ank_2"/>
    <property type="match status" value="1"/>
</dbReference>
<dbReference type="Gene3D" id="1.25.40.20">
    <property type="entry name" value="Ankyrin repeat-containing domain"/>
    <property type="match status" value="1"/>
</dbReference>
<dbReference type="PANTHER" id="PTHR24124">
    <property type="entry name" value="ANKYRIN REPEAT FAMILY A"/>
    <property type="match status" value="1"/>
</dbReference>
<gene>
    <name evidence="5" type="primary">LOC108664711</name>
</gene>
<evidence type="ECO:0000256" key="1">
    <source>
        <dbReference type="ARBA" id="ARBA00022737"/>
    </source>
</evidence>
<dbReference type="InterPro" id="IPR002110">
    <property type="entry name" value="Ankyrin_rpt"/>
</dbReference>
<dbReference type="GO" id="GO:0010468">
    <property type="term" value="P:regulation of gene expression"/>
    <property type="evidence" value="ECO:0007669"/>
    <property type="project" value="TreeGrafter"/>
</dbReference>
<dbReference type="PROSITE" id="PS50297">
    <property type="entry name" value="ANK_REP_REGION"/>
    <property type="match status" value="1"/>
</dbReference>
<evidence type="ECO:0000256" key="2">
    <source>
        <dbReference type="ARBA" id="ARBA00023043"/>
    </source>
</evidence>
<dbReference type="SMART" id="SM00248">
    <property type="entry name" value="ANK"/>
    <property type="match status" value="3"/>
</dbReference>
<proteinExistence type="predicted"/>
<dbReference type="KEGG" id="hazt:108664711"/>
<accession>A0A8B7N016</accession>